<evidence type="ECO:0008006" key="3">
    <source>
        <dbReference type="Google" id="ProtNLM"/>
    </source>
</evidence>
<gene>
    <name evidence="1" type="ORF">N7539_008396</name>
</gene>
<keyword evidence="2" id="KW-1185">Reference proteome</keyword>
<reference evidence="1" key="1">
    <citation type="submission" date="2022-12" db="EMBL/GenBank/DDBJ databases">
        <authorList>
            <person name="Petersen C."/>
        </authorList>
    </citation>
    <scope>NUCLEOTIDE SEQUENCE</scope>
    <source>
        <strain evidence="1">IBT 30728</strain>
    </source>
</reference>
<name>A0A9X0BN56_9EURO</name>
<evidence type="ECO:0000313" key="1">
    <source>
        <dbReference type="EMBL" id="KAJ5475330.1"/>
    </source>
</evidence>
<sequence>MDRPSKDAFQTGWICALPIEAAAAHEMLDVKFGILDEQDSADSNTYMLGRIWQTQRCEYGTTSATVVANNMLRTFSNSLRIGLMVGIGGGIPSAAHDIRLGDVIFSYPDATCGGVIHYDRGKIIAGGEFQRTGSLNSPPRALLTAVNIMRAASLTDDPSYLGYIQSTIERNARTRKNFGRPPSQPDRLFLEYVPD</sequence>
<dbReference type="AlphaFoldDB" id="A0A9X0BN56"/>
<dbReference type="Gene3D" id="3.40.50.1580">
    <property type="entry name" value="Nucleoside phosphorylase domain"/>
    <property type="match status" value="1"/>
</dbReference>
<comment type="caution">
    <text evidence="1">The sequence shown here is derived from an EMBL/GenBank/DDBJ whole genome shotgun (WGS) entry which is preliminary data.</text>
</comment>
<dbReference type="RefSeq" id="XP_056787088.1">
    <property type="nucleotide sequence ID" value="XM_056937996.1"/>
</dbReference>
<protein>
    <recommendedName>
        <fullName evidence="3">Nucleoside phosphorylase domain-containing protein</fullName>
    </recommendedName>
</protein>
<dbReference type="InterPro" id="IPR035994">
    <property type="entry name" value="Nucleoside_phosphorylase_sf"/>
</dbReference>
<reference evidence="1" key="2">
    <citation type="journal article" date="2023" name="IMA Fungus">
        <title>Comparative genomic study of the Penicillium genus elucidates a diverse pangenome and 15 lateral gene transfer events.</title>
        <authorList>
            <person name="Petersen C."/>
            <person name="Sorensen T."/>
            <person name="Nielsen M.R."/>
            <person name="Sondergaard T.E."/>
            <person name="Sorensen J.L."/>
            <person name="Fitzpatrick D.A."/>
            <person name="Frisvad J.C."/>
            <person name="Nielsen K.L."/>
        </authorList>
    </citation>
    <scope>NUCLEOTIDE SEQUENCE</scope>
    <source>
        <strain evidence="1">IBT 30728</strain>
    </source>
</reference>
<dbReference type="InterPro" id="IPR053137">
    <property type="entry name" value="NLR-like"/>
</dbReference>
<proteinExistence type="predicted"/>
<dbReference type="GeneID" id="81628246"/>
<dbReference type="EMBL" id="JAPWDQ010000012">
    <property type="protein sequence ID" value="KAJ5475330.1"/>
    <property type="molecule type" value="Genomic_DNA"/>
</dbReference>
<evidence type="ECO:0000313" key="2">
    <source>
        <dbReference type="Proteomes" id="UP001148312"/>
    </source>
</evidence>
<dbReference type="SUPFAM" id="SSF53167">
    <property type="entry name" value="Purine and uridine phosphorylases"/>
    <property type="match status" value="1"/>
</dbReference>
<dbReference type="GO" id="GO:0003824">
    <property type="term" value="F:catalytic activity"/>
    <property type="evidence" value="ECO:0007669"/>
    <property type="project" value="InterPro"/>
</dbReference>
<dbReference type="GO" id="GO:0009116">
    <property type="term" value="P:nucleoside metabolic process"/>
    <property type="evidence" value="ECO:0007669"/>
    <property type="project" value="InterPro"/>
</dbReference>
<dbReference type="PANTHER" id="PTHR46082">
    <property type="entry name" value="ATP/GTP-BINDING PROTEIN-RELATED"/>
    <property type="match status" value="1"/>
</dbReference>
<accession>A0A9X0BN56</accession>
<organism evidence="1 2">
    <name type="scientific">Penicillium diatomitis</name>
    <dbReference type="NCBI Taxonomy" id="2819901"/>
    <lineage>
        <taxon>Eukaryota</taxon>
        <taxon>Fungi</taxon>
        <taxon>Dikarya</taxon>
        <taxon>Ascomycota</taxon>
        <taxon>Pezizomycotina</taxon>
        <taxon>Eurotiomycetes</taxon>
        <taxon>Eurotiomycetidae</taxon>
        <taxon>Eurotiales</taxon>
        <taxon>Aspergillaceae</taxon>
        <taxon>Penicillium</taxon>
    </lineage>
</organism>
<dbReference type="Proteomes" id="UP001148312">
    <property type="component" value="Unassembled WGS sequence"/>
</dbReference>
<dbReference type="PANTHER" id="PTHR46082:SF11">
    <property type="entry name" value="AAA+ ATPASE DOMAIN-CONTAINING PROTEIN-RELATED"/>
    <property type="match status" value="1"/>
</dbReference>